<organism evidence="11 12">
    <name type="scientific">Hypsibius exemplaris</name>
    <name type="common">Freshwater tardigrade</name>
    <dbReference type="NCBI Taxonomy" id="2072580"/>
    <lineage>
        <taxon>Eukaryota</taxon>
        <taxon>Metazoa</taxon>
        <taxon>Ecdysozoa</taxon>
        <taxon>Tardigrada</taxon>
        <taxon>Eutardigrada</taxon>
        <taxon>Parachela</taxon>
        <taxon>Hypsibioidea</taxon>
        <taxon>Hypsibiidae</taxon>
        <taxon>Hypsibius</taxon>
    </lineage>
</organism>
<dbReference type="Gene3D" id="1.20.1310.10">
    <property type="entry name" value="Cullin Repeats"/>
    <property type="match status" value="4"/>
</dbReference>
<dbReference type="Proteomes" id="UP000192578">
    <property type="component" value="Unassembled WGS sequence"/>
</dbReference>
<dbReference type="GO" id="GO:0007165">
    <property type="term" value="P:signal transduction"/>
    <property type="evidence" value="ECO:0007669"/>
    <property type="project" value="UniProtKB-ARBA"/>
</dbReference>
<dbReference type="GO" id="GO:0031625">
    <property type="term" value="F:ubiquitin protein ligase binding"/>
    <property type="evidence" value="ECO:0007669"/>
    <property type="project" value="InterPro"/>
</dbReference>
<evidence type="ECO:0000256" key="2">
    <source>
        <dbReference type="ARBA" id="ARBA00004906"/>
    </source>
</evidence>
<dbReference type="SMART" id="SM00884">
    <property type="entry name" value="Cullin_Nedd8"/>
    <property type="match status" value="1"/>
</dbReference>
<dbReference type="Gene3D" id="3.30.230.130">
    <property type="entry name" value="Cullin, Chain C, Domain 2"/>
    <property type="match status" value="1"/>
</dbReference>
<evidence type="ECO:0000256" key="4">
    <source>
        <dbReference type="ARBA" id="ARBA00022499"/>
    </source>
</evidence>
<dbReference type="Gene3D" id="1.10.10.10">
    <property type="entry name" value="Winged helix-like DNA-binding domain superfamily/Winged helix DNA-binding domain"/>
    <property type="match status" value="1"/>
</dbReference>
<dbReference type="InterPro" id="IPR059120">
    <property type="entry name" value="Cullin-like_AB"/>
</dbReference>
<dbReference type="GO" id="GO:0005634">
    <property type="term" value="C:nucleus"/>
    <property type="evidence" value="ECO:0007669"/>
    <property type="project" value="UniProtKB-SubCell"/>
</dbReference>
<evidence type="ECO:0000256" key="5">
    <source>
        <dbReference type="ARBA" id="ARBA00022843"/>
    </source>
</evidence>
<dbReference type="GO" id="GO:0031461">
    <property type="term" value="C:cullin-RING ubiquitin ligase complex"/>
    <property type="evidence" value="ECO:0007669"/>
    <property type="project" value="InterPro"/>
</dbReference>
<keyword evidence="5" id="KW-0832">Ubl conjugation</keyword>
<dbReference type="PANTHER" id="PTHR11932">
    <property type="entry name" value="CULLIN"/>
    <property type="match status" value="1"/>
</dbReference>
<dbReference type="FunFam" id="1.20.1310.10:FF:000001">
    <property type="entry name" value="Cullin 3"/>
    <property type="match status" value="1"/>
</dbReference>
<dbReference type="InterPro" id="IPR016158">
    <property type="entry name" value="Cullin_homology"/>
</dbReference>
<dbReference type="Pfam" id="PF10557">
    <property type="entry name" value="Cullin_Nedd8"/>
    <property type="match status" value="1"/>
</dbReference>
<dbReference type="SUPFAM" id="SSF74788">
    <property type="entry name" value="Cullin repeat-like"/>
    <property type="match status" value="1"/>
</dbReference>
<evidence type="ECO:0000259" key="10">
    <source>
        <dbReference type="PROSITE" id="PS50069"/>
    </source>
</evidence>
<dbReference type="InterPro" id="IPR016159">
    <property type="entry name" value="Cullin_repeat-like_dom_sf"/>
</dbReference>
<keyword evidence="12" id="KW-1185">Reference proteome</keyword>
<dbReference type="GO" id="GO:0000209">
    <property type="term" value="P:protein polyubiquitination"/>
    <property type="evidence" value="ECO:0007669"/>
    <property type="project" value="UniProtKB-ARBA"/>
</dbReference>
<dbReference type="FunFam" id="1.20.1310.10:FF:000002">
    <property type="entry name" value="cullin-3 isoform X1"/>
    <property type="match status" value="1"/>
</dbReference>
<dbReference type="InterPro" id="IPR036388">
    <property type="entry name" value="WH-like_DNA-bd_sf"/>
</dbReference>
<dbReference type="Pfam" id="PF00888">
    <property type="entry name" value="Cullin"/>
    <property type="match status" value="1"/>
</dbReference>
<gene>
    <name evidence="11" type="ORF">BV898_01979</name>
</gene>
<dbReference type="GO" id="GO:0080090">
    <property type="term" value="P:regulation of primary metabolic process"/>
    <property type="evidence" value="ECO:0007669"/>
    <property type="project" value="UniProtKB-ARBA"/>
</dbReference>
<dbReference type="SMART" id="SM00182">
    <property type="entry name" value="CULLIN"/>
    <property type="match status" value="1"/>
</dbReference>
<feature type="compositionally biased region" description="Low complexity" evidence="9">
    <location>
        <begin position="1"/>
        <end position="20"/>
    </location>
</feature>
<evidence type="ECO:0000313" key="11">
    <source>
        <dbReference type="EMBL" id="OQV24022.1"/>
    </source>
</evidence>
<dbReference type="InterPro" id="IPR016157">
    <property type="entry name" value="Cullin_CS"/>
</dbReference>
<dbReference type="InterPro" id="IPR001373">
    <property type="entry name" value="Cullin_N"/>
</dbReference>
<dbReference type="FunFam" id="1.10.10.10:FF:000091">
    <property type="entry name" value="Cullin 3"/>
    <property type="match status" value="1"/>
</dbReference>
<dbReference type="GO" id="GO:0010468">
    <property type="term" value="P:regulation of gene expression"/>
    <property type="evidence" value="ECO:0007669"/>
    <property type="project" value="UniProtKB-ARBA"/>
</dbReference>
<evidence type="ECO:0000256" key="1">
    <source>
        <dbReference type="ARBA" id="ARBA00004123"/>
    </source>
</evidence>
<comment type="pathway">
    <text evidence="2">Protein modification; protein ubiquitination.</text>
</comment>
<feature type="region of interest" description="Disordered" evidence="9">
    <location>
        <begin position="1"/>
        <end position="31"/>
    </location>
</feature>
<evidence type="ECO:0000313" key="12">
    <source>
        <dbReference type="Proteomes" id="UP000192578"/>
    </source>
</evidence>
<sequence>MPAAGSSSATAGNNSQQPPGRGSGGGNKMRIRAFPQNNMDEEYVNKIWGMLKSAIQEIQRKNNSGLSFEELYRNAYTMVLHKHGPKLYEGLKDVVSGHLDTRIKDDVLKSLNNNFLSTLNRVFEEHTTSLVMIRDILMYMDRVYVQQGSVENVYNLGLILFRDHVLHFGEVRDKLRDTLLDMIARERRGEVIDRPSVKDACKMLMLIGVGERNAYEEDFEIPFLEQSRDFFRLEAQNYLAENSASVYIHRVEQRLVEETERAKHYLDNSSEAPIVKVVEDELIVRHMQTVVSMPNGGVISMVENQRYEDMACMYKLFNRVTDGMKTMLNHISEHLKTQGKDLVTEDENVQKNPVHYVTSLLELKDHYDKFLCQSFNNDRRFKQMISSVFESFLNINQRSPEYLSLFVDDKLKKGNKDVSEQELEAVLDRAMILFRFLQEKDVFERYYKQHLAKRLLFNRSTSDDSEKAMIAKLKQECGYQFTSKLEGMFKDITLSKSINDEFKDHTNQNAVRLPIDLSVHVLTTGFWPMATCQADVSLPALVQTTFDEFKKFYLSKHNGRQLTLQPNLGTGDLNAQFYGPPLSDEAGPSGSNTSVVSAGAKGVRKHILTASTYHICVFMLFNQQRQWTFGDLLEATKIPDKDLRRTLLSVVTGKQRILSRQGPVTPEFENTTSFVVNDSFTSRYHRVKIQTIPGKNDQEQDRVETRAKVDEDRKHEIEAAIVRIMKARKKMPHAQLVAEVVEQLNQRFAPGPMTIKKRIEGLIEREYLSRTAENRSVYQYVA</sequence>
<keyword evidence="6" id="KW-0539">Nucleus</keyword>
<dbReference type="EMBL" id="MTYJ01000008">
    <property type="protein sequence ID" value="OQV24022.1"/>
    <property type="molecule type" value="Genomic_DNA"/>
</dbReference>
<reference evidence="12" key="1">
    <citation type="submission" date="2017-01" db="EMBL/GenBank/DDBJ databases">
        <title>Comparative genomics of anhydrobiosis in the tardigrade Hypsibius dujardini.</title>
        <authorList>
            <person name="Yoshida Y."/>
            <person name="Koutsovoulos G."/>
            <person name="Laetsch D."/>
            <person name="Stevens L."/>
            <person name="Kumar S."/>
            <person name="Horikawa D."/>
            <person name="Ishino K."/>
            <person name="Komine S."/>
            <person name="Tomita M."/>
            <person name="Blaxter M."/>
            <person name="Arakawa K."/>
        </authorList>
    </citation>
    <scope>NUCLEOTIDE SEQUENCE [LARGE SCALE GENOMIC DNA]</scope>
    <source>
        <strain evidence="12">Z151</strain>
    </source>
</reference>
<dbReference type="GO" id="GO:0000278">
    <property type="term" value="P:mitotic cell cycle"/>
    <property type="evidence" value="ECO:0007669"/>
    <property type="project" value="UniProtKB-ARBA"/>
</dbReference>
<evidence type="ECO:0000256" key="3">
    <source>
        <dbReference type="ARBA" id="ARBA00006019"/>
    </source>
</evidence>
<dbReference type="InterPro" id="IPR036317">
    <property type="entry name" value="Cullin_homology_sf"/>
</dbReference>
<evidence type="ECO:0000256" key="8">
    <source>
        <dbReference type="RuleBase" id="RU003829"/>
    </source>
</evidence>
<protein>
    <submittedName>
        <fullName evidence="11">Cullin-3</fullName>
    </submittedName>
</protein>
<name>A0A1W0X9M7_HYPEX</name>
<evidence type="ECO:0000256" key="9">
    <source>
        <dbReference type="SAM" id="MobiDB-lite"/>
    </source>
</evidence>
<comment type="similarity">
    <text evidence="3 7 8">Belongs to the cullin family.</text>
</comment>
<dbReference type="GO" id="GO:0005737">
    <property type="term" value="C:cytoplasm"/>
    <property type="evidence" value="ECO:0007669"/>
    <property type="project" value="UniProtKB-ARBA"/>
</dbReference>
<comment type="caution">
    <text evidence="11">The sequence shown here is derived from an EMBL/GenBank/DDBJ whole genome shotgun (WGS) entry which is preliminary data.</text>
</comment>
<dbReference type="Pfam" id="PF26557">
    <property type="entry name" value="Cullin_AB"/>
    <property type="match status" value="1"/>
</dbReference>
<dbReference type="InterPro" id="IPR045093">
    <property type="entry name" value="Cullin"/>
</dbReference>
<dbReference type="GO" id="GO:0043161">
    <property type="term" value="P:proteasome-mediated ubiquitin-dependent protein catabolic process"/>
    <property type="evidence" value="ECO:0007669"/>
    <property type="project" value="UniProtKB-ARBA"/>
</dbReference>
<evidence type="ECO:0000256" key="6">
    <source>
        <dbReference type="ARBA" id="ARBA00023242"/>
    </source>
</evidence>
<dbReference type="PROSITE" id="PS50069">
    <property type="entry name" value="CULLIN_2"/>
    <property type="match status" value="1"/>
</dbReference>
<dbReference type="PROSITE" id="PS01256">
    <property type="entry name" value="CULLIN_1"/>
    <property type="match status" value="1"/>
</dbReference>
<keyword evidence="4" id="KW-1017">Isopeptide bond</keyword>
<evidence type="ECO:0000256" key="7">
    <source>
        <dbReference type="PROSITE-ProRule" id="PRU00330"/>
    </source>
</evidence>
<dbReference type="GO" id="GO:0006950">
    <property type="term" value="P:response to stress"/>
    <property type="evidence" value="ECO:0007669"/>
    <property type="project" value="UniProtKB-ARBA"/>
</dbReference>
<feature type="domain" description="Cullin family profile" evidence="10">
    <location>
        <begin position="398"/>
        <end position="651"/>
    </location>
</feature>
<proteinExistence type="inferred from homology"/>
<dbReference type="SUPFAM" id="SSF75632">
    <property type="entry name" value="Cullin homology domain"/>
    <property type="match status" value="1"/>
</dbReference>
<comment type="subcellular location">
    <subcellularLocation>
        <location evidence="1">Nucleus</location>
    </subcellularLocation>
</comment>
<dbReference type="GO" id="GO:0006915">
    <property type="term" value="P:apoptotic process"/>
    <property type="evidence" value="ECO:0007669"/>
    <property type="project" value="UniProtKB-ARBA"/>
</dbReference>
<accession>A0A1W0X9M7</accession>
<dbReference type="InterPro" id="IPR036390">
    <property type="entry name" value="WH_DNA-bd_sf"/>
</dbReference>
<dbReference type="AlphaFoldDB" id="A0A1W0X9M7"/>
<dbReference type="FunFam" id="1.20.1310.10:FF:000006">
    <property type="entry name" value="Cullin 3"/>
    <property type="match status" value="1"/>
</dbReference>
<dbReference type="InterPro" id="IPR019559">
    <property type="entry name" value="Cullin_neddylation_domain"/>
</dbReference>
<dbReference type="SUPFAM" id="SSF46785">
    <property type="entry name" value="Winged helix' DNA-binding domain"/>
    <property type="match status" value="1"/>
</dbReference>
<dbReference type="OrthoDB" id="27073at2759"/>